<evidence type="ECO:0000313" key="2">
    <source>
        <dbReference type="EMBL" id="MET3682025.1"/>
    </source>
</evidence>
<sequence>MFTKRRGLIVWFKHIKQAKKLRRFGHLIYTSKRQKYAVLYVDQDDVDEVKADLESQSFVTAVDLSHKPDISTAYQGMLEKSHDLDAEMESFYQSG</sequence>
<dbReference type="EMBL" id="JBEPMX010000001">
    <property type="protein sequence ID" value="MET3682025.1"/>
    <property type="molecule type" value="Genomic_DNA"/>
</dbReference>
<dbReference type="Pfam" id="PF09902">
    <property type="entry name" value="DUF2129"/>
    <property type="match status" value="1"/>
</dbReference>
<evidence type="ECO:0000313" key="3">
    <source>
        <dbReference type="Proteomes" id="UP001549167"/>
    </source>
</evidence>
<dbReference type="PIRSF" id="PIRSF031653">
    <property type="entry name" value="UCP031653"/>
    <property type="match status" value="1"/>
</dbReference>
<keyword evidence="1" id="KW-0963">Cytoplasm</keyword>
<accession>A0ABV2KR22</accession>
<dbReference type="RefSeq" id="WP_354218391.1">
    <property type="nucleotide sequence ID" value="NZ_JBEPMX010000001.1"/>
</dbReference>
<dbReference type="InterPro" id="IPR016979">
    <property type="entry name" value="DUF2129"/>
</dbReference>
<keyword evidence="3" id="KW-1185">Reference proteome</keyword>
<reference evidence="2 3" key="1">
    <citation type="submission" date="2024-06" db="EMBL/GenBank/DDBJ databases">
        <title>Genomic Encyclopedia of Type Strains, Phase IV (KMG-IV): sequencing the most valuable type-strain genomes for metagenomic binning, comparative biology and taxonomic classification.</title>
        <authorList>
            <person name="Goeker M."/>
        </authorList>
    </citation>
    <scope>NUCLEOTIDE SEQUENCE [LARGE SCALE GENOMIC DNA]</scope>
    <source>
        <strain evidence="2 3">DSM 23520</strain>
    </source>
</reference>
<comment type="caution">
    <text evidence="2">The sequence shown here is derived from an EMBL/GenBank/DDBJ whole genome shotgun (WGS) entry which is preliminary data.</text>
</comment>
<gene>
    <name evidence="2" type="ORF">ABID56_000104</name>
</gene>
<dbReference type="Proteomes" id="UP001549167">
    <property type="component" value="Unassembled WGS sequence"/>
</dbReference>
<protein>
    <submittedName>
        <fullName evidence="2">Uncharacterized protein YlbG (UPF0298 family)</fullName>
    </submittedName>
</protein>
<proteinExistence type="predicted"/>
<name>A0ABV2KR22_9BACI</name>
<evidence type="ECO:0000256" key="1">
    <source>
        <dbReference type="ARBA" id="ARBA00022490"/>
    </source>
</evidence>
<organism evidence="2 3">
    <name type="scientific">Alkalibacillus flavidus</name>
    <dbReference type="NCBI Taxonomy" id="546021"/>
    <lineage>
        <taxon>Bacteria</taxon>
        <taxon>Bacillati</taxon>
        <taxon>Bacillota</taxon>
        <taxon>Bacilli</taxon>
        <taxon>Bacillales</taxon>
        <taxon>Bacillaceae</taxon>
        <taxon>Alkalibacillus</taxon>
    </lineage>
</organism>